<dbReference type="InterPro" id="IPR013785">
    <property type="entry name" value="Aldolase_TIM"/>
</dbReference>
<dbReference type="EMBL" id="FXUG01000023">
    <property type="protein sequence ID" value="SMP77373.1"/>
    <property type="molecule type" value="Genomic_DNA"/>
</dbReference>
<protein>
    <submittedName>
        <fullName evidence="5">4-hydroxy-tetrahydrodipicolinate synthase</fullName>
    </submittedName>
</protein>
<evidence type="ECO:0000313" key="6">
    <source>
        <dbReference type="Proteomes" id="UP001158067"/>
    </source>
</evidence>
<dbReference type="SUPFAM" id="SSF51569">
    <property type="entry name" value="Aldolase"/>
    <property type="match status" value="1"/>
</dbReference>
<accession>A0ABY1QPN5</accession>
<dbReference type="PROSITE" id="PS00665">
    <property type="entry name" value="DHDPS_1"/>
    <property type="match status" value="1"/>
</dbReference>
<dbReference type="Proteomes" id="UP001158067">
    <property type="component" value="Unassembled WGS sequence"/>
</dbReference>
<dbReference type="Gene3D" id="3.20.20.70">
    <property type="entry name" value="Aldolase class I"/>
    <property type="match status" value="1"/>
</dbReference>
<name>A0ABY1QPN5_9BACT</name>
<dbReference type="SMART" id="SM01130">
    <property type="entry name" value="DHDPS"/>
    <property type="match status" value="1"/>
</dbReference>
<dbReference type="InterPro" id="IPR020625">
    <property type="entry name" value="Schiff_base-form_aldolases_AS"/>
</dbReference>
<evidence type="ECO:0000256" key="4">
    <source>
        <dbReference type="PIRNR" id="PIRNR001365"/>
    </source>
</evidence>
<dbReference type="CDD" id="cd00408">
    <property type="entry name" value="DHDPS-like"/>
    <property type="match status" value="1"/>
</dbReference>
<dbReference type="PANTHER" id="PTHR12128:SF66">
    <property type="entry name" value="4-HYDROXY-2-OXOGLUTARATE ALDOLASE, MITOCHONDRIAL"/>
    <property type="match status" value="1"/>
</dbReference>
<dbReference type="PIRSF" id="PIRSF001365">
    <property type="entry name" value="DHDPS"/>
    <property type="match status" value="1"/>
</dbReference>
<keyword evidence="3" id="KW-0704">Schiff base</keyword>
<comment type="caution">
    <text evidence="5">The sequence shown here is derived from an EMBL/GenBank/DDBJ whole genome shotgun (WGS) entry which is preliminary data.</text>
</comment>
<evidence type="ECO:0000256" key="2">
    <source>
        <dbReference type="ARBA" id="ARBA00023239"/>
    </source>
</evidence>
<sequence length="305" mass="33061">MSSRITGILTPNITPVDARGRLDEETLRQYVDWLIEKGVDGIYPNGSTGEFVRFSPEERQRVAQVVVDQTNGRVPVLAGAAEANADETIRACNAYGQMGVRAVAIVSPFYYRVSSESVYAFFAEIARHVDVDVTLYNIPLFASPIDVETVTRLASEYPRIVGIKDSSGDVPNMMRMMAKIRPMRDDFSFLTGWDSALAPMLIAGIDGGTNASSGVLPELTSAIFRSVQSDDVSEAISLQYELIEVFDQLMSLGEFPDGVRAGTKARGWDLGTGRAPKTAGQREAVAAGEAKIASTVQRVLDRLAG</sequence>
<proteinExistence type="inferred from homology"/>
<keyword evidence="2 4" id="KW-0456">Lyase</keyword>
<dbReference type="Pfam" id="PF00701">
    <property type="entry name" value="DHDPS"/>
    <property type="match status" value="1"/>
</dbReference>
<evidence type="ECO:0000256" key="3">
    <source>
        <dbReference type="ARBA" id="ARBA00023270"/>
    </source>
</evidence>
<comment type="similarity">
    <text evidence="1 4">Belongs to the DapA family.</text>
</comment>
<keyword evidence="6" id="KW-1185">Reference proteome</keyword>
<evidence type="ECO:0000313" key="5">
    <source>
        <dbReference type="EMBL" id="SMP77373.1"/>
    </source>
</evidence>
<organism evidence="5 6">
    <name type="scientific">Neorhodopirellula lusitana</name>
    <dbReference type="NCBI Taxonomy" id="445327"/>
    <lineage>
        <taxon>Bacteria</taxon>
        <taxon>Pseudomonadati</taxon>
        <taxon>Planctomycetota</taxon>
        <taxon>Planctomycetia</taxon>
        <taxon>Pirellulales</taxon>
        <taxon>Pirellulaceae</taxon>
        <taxon>Neorhodopirellula</taxon>
    </lineage>
</organism>
<dbReference type="RefSeq" id="WP_283435359.1">
    <property type="nucleotide sequence ID" value="NZ_FXUG01000023.1"/>
</dbReference>
<gene>
    <name evidence="5" type="ORF">SAMN06265222_12318</name>
</gene>
<dbReference type="PANTHER" id="PTHR12128">
    <property type="entry name" value="DIHYDRODIPICOLINATE SYNTHASE"/>
    <property type="match status" value="1"/>
</dbReference>
<evidence type="ECO:0000256" key="1">
    <source>
        <dbReference type="ARBA" id="ARBA00007592"/>
    </source>
</evidence>
<dbReference type="InterPro" id="IPR002220">
    <property type="entry name" value="DapA-like"/>
</dbReference>
<dbReference type="PRINTS" id="PR00146">
    <property type="entry name" value="DHPICSNTHASE"/>
</dbReference>
<dbReference type="PROSITE" id="PS00666">
    <property type="entry name" value="DHDPS_2"/>
    <property type="match status" value="1"/>
</dbReference>
<dbReference type="InterPro" id="IPR020624">
    <property type="entry name" value="Schiff_base-form_aldolases_CS"/>
</dbReference>
<reference evidence="5 6" key="1">
    <citation type="submission" date="2017-05" db="EMBL/GenBank/DDBJ databases">
        <authorList>
            <person name="Varghese N."/>
            <person name="Submissions S."/>
        </authorList>
    </citation>
    <scope>NUCLEOTIDE SEQUENCE [LARGE SCALE GENOMIC DNA]</scope>
    <source>
        <strain evidence="5 6">DSM 25457</strain>
    </source>
</reference>